<sequence length="178" mass="20939">MKIEMEEIDLFVKKFNQLLDLYRDNGVDMGKSLERVAQTKDIQGIEYFLMGYSFDRVSGTQFFSPVKPLNLRIPNCFTWIASYPNTNLEYVLDDDTKEVILFDAEQQSSEWLCSVDYRAFFRSLSIIVDVKIEMIRKKVFELDESILLVSYNECMKINGFNPRYSLFYEHILGLELSN</sequence>
<accession>A0ABQ1N5C9</accession>
<comment type="caution">
    <text evidence="1">The sequence shown here is derived from an EMBL/GenBank/DDBJ whole genome shotgun (WGS) entry which is preliminary data.</text>
</comment>
<dbReference type="Proteomes" id="UP000636010">
    <property type="component" value="Unassembled WGS sequence"/>
</dbReference>
<protein>
    <submittedName>
        <fullName evidence="1">Uncharacterized protein</fullName>
    </submittedName>
</protein>
<keyword evidence="2" id="KW-1185">Reference proteome</keyword>
<proteinExistence type="predicted"/>
<organism evidence="1 2">
    <name type="scientific">Marivirga lumbricoides</name>
    <dbReference type="NCBI Taxonomy" id="1046115"/>
    <lineage>
        <taxon>Bacteria</taxon>
        <taxon>Pseudomonadati</taxon>
        <taxon>Bacteroidota</taxon>
        <taxon>Cytophagia</taxon>
        <taxon>Cytophagales</taxon>
        <taxon>Marivirgaceae</taxon>
        <taxon>Marivirga</taxon>
    </lineage>
</organism>
<reference evidence="2" key="1">
    <citation type="journal article" date="2019" name="Int. J. Syst. Evol. Microbiol.">
        <title>The Global Catalogue of Microorganisms (GCM) 10K type strain sequencing project: providing services to taxonomists for standard genome sequencing and annotation.</title>
        <authorList>
            <consortium name="The Broad Institute Genomics Platform"/>
            <consortium name="The Broad Institute Genome Sequencing Center for Infectious Disease"/>
            <person name="Wu L."/>
            <person name="Ma J."/>
        </authorList>
    </citation>
    <scope>NUCLEOTIDE SEQUENCE [LARGE SCALE GENOMIC DNA]</scope>
    <source>
        <strain evidence="2">CGMCC 1.10832</strain>
    </source>
</reference>
<gene>
    <name evidence="1" type="ORF">GCM10011506_44350</name>
</gene>
<evidence type="ECO:0000313" key="1">
    <source>
        <dbReference type="EMBL" id="GGC53855.1"/>
    </source>
</evidence>
<dbReference type="EMBL" id="BMEC01000019">
    <property type="protein sequence ID" value="GGC53855.1"/>
    <property type="molecule type" value="Genomic_DNA"/>
</dbReference>
<evidence type="ECO:0000313" key="2">
    <source>
        <dbReference type="Proteomes" id="UP000636010"/>
    </source>
</evidence>
<name>A0ABQ1N5C9_9BACT</name>